<name>A0A8H4RQB9_9HELO</name>
<comment type="caution">
    <text evidence="1">The sequence shown here is derived from an EMBL/GenBank/DDBJ whole genome shotgun (WGS) entry which is preliminary data.</text>
</comment>
<evidence type="ECO:0000313" key="1">
    <source>
        <dbReference type="EMBL" id="KAF4634129.1"/>
    </source>
</evidence>
<evidence type="ECO:0000313" key="2">
    <source>
        <dbReference type="Proteomes" id="UP000566819"/>
    </source>
</evidence>
<dbReference type="EMBL" id="JAAMPI010000206">
    <property type="protein sequence ID" value="KAF4634129.1"/>
    <property type="molecule type" value="Genomic_DNA"/>
</dbReference>
<organism evidence="1 2">
    <name type="scientific">Cudoniella acicularis</name>
    <dbReference type="NCBI Taxonomy" id="354080"/>
    <lineage>
        <taxon>Eukaryota</taxon>
        <taxon>Fungi</taxon>
        <taxon>Dikarya</taxon>
        <taxon>Ascomycota</taxon>
        <taxon>Pezizomycotina</taxon>
        <taxon>Leotiomycetes</taxon>
        <taxon>Helotiales</taxon>
        <taxon>Tricladiaceae</taxon>
        <taxon>Cudoniella</taxon>
    </lineage>
</organism>
<gene>
    <name evidence="1" type="ORF">G7Y89_g3978</name>
</gene>
<dbReference type="AlphaFoldDB" id="A0A8H4RQB9"/>
<protein>
    <submittedName>
        <fullName evidence="1">Uncharacterized protein</fullName>
    </submittedName>
</protein>
<proteinExistence type="predicted"/>
<accession>A0A8H4RQB9</accession>
<sequence>MANFKAKAKSLGGEVKLFSSFPADNQLEGDIQLQSELWEMMGHIADEMSKMDGKYEEVVRPERLNKIGGTMRVFVNGVVKIDEDCYD</sequence>
<keyword evidence="2" id="KW-1185">Reference proteome</keyword>
<reference evidence="1 2" key="1">
    <citation type="submission" date="2020-03" db="EMBL/GenBank/DDBJ databases">
        <title>Draft Genome Sequence of Cudoniella acicularis.</title>
        <authorList>
            <person name="Buettner E."/>
            <person name="Kellner H."/>
        </authorList>
    </citation>
    <scope>NUCLEOTIDE SEQUENCE [LARGE SCALE GENOMIC DNA]</scope>
    <source>
        <strain evidence="1 2">DSM 108380</strain>
    </source>
</reference>
<dbReference type="Proteomes" id="UP000566819">
    <property type="component" value="Unassembled WGS sequence"/>
</dbReference>